<keyword evidence="1 5" id="KW-0963">Cytoplasm</keyword>
<proteinExistence type="inferred from homology"/>
<evidence type="ECO:0000256" key="4">
    <source>
        <dbReference type="ARBA" id="ARBA00022839"/>
    </source>
</evidence>
<dbReference type="Pfam" id="PF13742">
    <property type="entry name" value="tRNA_anti_2"/>
    <property type="match status" value="1"/>
</dbReference>
<evidence type="ECO:0000256" key="6">
    <source>
        <dbReference type="RuleBase" id="RU004355"/>
    </source>
</evidence>
<dbReference type="AlphaFoldDB" id="I0IFN6"/>
<keyword evidence="4 5" id="KW-0269">Exonuclease</keyword>
<feature type="domain" description="OB-fold nucleic acid binding" evidence="9">
    <location>
        <begin position="8"/>
        <end position="98"/>
    </location>
</feature>
<sequence>MAADAPWPVSRLAAGIQAALQEGLPRKLRVVGEISNLSARNHWFFSLKDGDASIRAVMFASAARRVAFEARDGLSVIATGRVDYYAAQGSVQLYVDALQAVGEGELEAAFRRLALELREEGLFAAERKKPLPAYPRSVAVVTSRSAAALQDVRDTARRRWPGCRLVLVDVRVQGPSAAPQVAAALARLSAEGAALGIDAVLLTRGGGSIEDLWAFNEPDVVRAVAACSLPTVAAIGHETDTTLAELAADARCATPTQAAMTLVPDERRLREQAVQLERRLTLAAGRRVEAARARVEAAARHRLFTEPARLVADARDRVAAAERRLHAAVPRRLAAARDRLLAAERTLAAVGPQRVLARGYTYTTDGSGRPLKTAEAAAGSAKLVTRFADGEVRSVPERRARPRPPRRRGPDPDTGGLFCS</sequence>
<feature type="compositionally biased region" description="Basic and acidic residues" evidence="7">
    <location>
        <begin position="388"/>
        <end position="399"/>
    </location>
</feature>
<evidence type="ECO:0000259" key="9">
    <source>
        <dbReference type="Pfam" id="PF13742"/>
    </source>
</evidence>
<evidence type="ECO:0000256" key="2">
    <source>
        <dbReference type="ARBA" id="ARBA00022722"/>
    </source>
</evidence>
<dbReference type="GO" id="GO:0009318">
    <property type="term" value="C:exodeoxyribonuclease VII complex"/>
    <property type="evidence" value="ECO:0007669"/>
    <property type="project" value="UniProtKB-UniRule"/>
</dbReference>
<dbReference type="GO" id="GO:0006308">
    <property type="term" value="P:DNA catabolic process"/>
    <property type="evidence" value="ECO:0007669"/>
    <property type="project" value="UniProtKB-UniRule"/>
</dbReference>
<reference evidence="10 11" key="1">
    <citation type="submission" date="2012-02" db="EMBL/GenBank/DDBJ databases">
        <title>Complete genome sequence of Phycisphaera mikurensis NBRC 102666.</title>
        <authorList>
            <person name="Ankai A."/>
            <person name="Hosoyama A."/>
            <person name="Terui Y."/>
            <person name="Sekine M."/>
            <person name="Fukai R."/>
            <person name="Kato Y."/>
            <person name="Nakamura S."/>
            <person name="Yamada-Narita S."/>
            <person name="Kawakoshi A."/>
            <person name="Fukunaga Y."/>
            <person name="Yamazaki S."/>
            <person name="Fujita N."/>
        </authorList>
    </citation>
    <scope>NUCLEOTIDE SEQUENCE [LARGE SCALE GENOMIC DNA]</scope>
    <source>
        <strain evidence="11">NBRC 102666 / KCTC 22515 / FYK2301M01</strain>
    </source>
</reference>
<dbReference type="InterPro" id="IPR025824">
    <property type="entry name" value="OB-fold_nuc-bd_dom"/>
</dbReference>
<comment type="subunit">
    <text evidence="5">Heterooligomer composed of large and small subunits.</text>
</comment>
<dbReference type="GO" id="GO:0008855">
    <property type="term" value="F:exodeoxyribonuclease VII activity"/>
    <property type="evidence" value="ECO:0007669"/>
    <property type="project" value="UniProtKB-UniRule"/>
</dbReference>
<evidence type="ECO:0000256" key="1">
    <source>
        <dbReference type="ARBA" id="ARBA00022490"/>
    </source>
</evidence>
<name>I0IFN6_PHYMF</name>
<dbReference type="HOGENOM" id="CLU_023625_2_1_0"/>
<evidence type="ECO:0000256" key="5">
    <source>
        <dbReference type="HAMAP-Rule" id="MF_00378"/>
    </source>
</evidence>
<dbReference type="HAMAP" id="MF_00378">
    <property type="entry name" value="Exonuc_7_L"/>
    <property type="match status" value="1"/>
</dbReference>
<feature type="domain" description="Exonuclease VII large subunit C-terminal" evidence="8">
    <location>
        <begin position="122"/>
        <end position="341"/>
    </location>
</feature>
<evidence type="ECO:0000256" key="3">
    <source>
        <dbReference type="ARBA" id="ARBA00022801"/>
    </source>
</evidence>
<evidence type="ECO:0000313" key="11">
    <source>
        <dbReference type="Proteomes" id="UP000007881"/>
    </source>
</evidence>
<dbReference type="EMBL" id="AP012338">
    <property type="protein sequence ID" value="BAM04074.1"/>
    <property type="molecule type" value="Genomic_DNA"/>
</dbReference>
<dbReference type="PANTHER" id="PTHR30008:SF0">
    <property type="entry name" value="EXODEOXYRIBONUCLEASE 7 LARGE SUBUNIT"/>
    <property type="match status" value="1"/>
</dbReference>
<protein>
    <recommendedName>
        <fullName evidence="5">Exodeoxyribonuclease 7 large subunit</fullName>
        <ecNumber evidence="5">3.1.11.6</ecNumber>
    </recommendedName>
    <alternativeName>
        <fullName evidence="5">Exodeoxyribonuclease VII large subunit</fullName>
        <shortName evidence="5">Exonuclease VII large subunit</shortName>
    </alternativeName>
</protein>
<dbReference type="GO" id="GO:0005737">
    <property type="term" value="C:cytoplasm"/>
    <property type="evidence" value="ECO:0007669"/>
    <property type="project" value="UniProtKB-SubCell"/>
</dbReference>
<evidence type="ECO:0000259" key="8">
    <source>
        <dbReference type="Pfam" id="PF02601"/>
    </source>
</evidence>
<dbReference type="EC" id="3.1.11.6" evidence="5"/>
<gene>
    <name evidence="5 10" type="primary">xseA</name>
    <name evidence="10" type="ordered locus">PSMK_19150</name>
</gene>
<dbReference type="eggNOG" id="COG1570">
    <property type="taxonomic scope" value="Bacteria"/>
</dbReference>
<evidence type="ECO:0000313" key="10">
    <source>
        <dbReference type="EMBL" id="BAM04074.1"/>
    </source>
</evidence>
<dbReference type="CDD" id="cd04489">
    <property type="entry name" value="ExoVII_LU_OBF"/>
    <property type="match status" value="1"/>
</dbReference>
<keyword evidence="2 5" id="KW-0540">Nuclease</keyword>
<feature type="region of interest" description="Disordered" evidence="7">
    <location>
        <begin position="388"/>
        <end position="420"/>
    </location>
</feature>
<comment type="subcellular location">
    <subcellularLocation>
        <location evidence="5 6">Cytoplasm</location>
    </subcellularLocation>
</comment>
<comment type="function">
    <text evidence="5">Bidirectionally degrades single-stranded DNA into large acid-insoluble oligonucleotides, which are then degraded further into small acid-soluble oligonucleotides.</text>
</comment>
<dbReference type="Proteomes" id="UP000007881">
    <property type="component" value="Chromosome"/>
</dbReference>
<evidence type="ECO:0000256" key="7">
    <source>
        <dbReference type="SAM" id="MobiDB-lite"/>
    </source>
</evidence>
<dbReference type="PANTHER" id="PTHR30008">
    <property type="entry name" value="EXODEOXYRIBONUCLEASE 7 LARGE SUBUNIT"/>
    <property type="match status" value="1"/>
</dbReference>
<accession>I0IFN6</accession>
<dbReference type="KEGG" id="phm:PSMK_19150"/>
<dbReference type="InterPro" id="IPR003753">
    <property type="entry name" value="Exonuc_VII_L"/>
</dbReference>
<dbReference type="InterPro" id="IPR020579">
    <property type="entry name" value="Exonuc_VII_lsu_C"/>
</dbReference>
<dbReference type="Pfam" id="PF02601">
    <property type="entry name" value="Exonuc_VII_L"/>
    <property type="match status" value="1"/>
</dbReference>
<comment type="similarity">
    <text evidence="5 6">Belongs to the XseA family.</text>
</comment>
<keyword evidence="3 5" id="KW-0378">Hydrolase</keyword>
<keyword evidence="11" id="KW-1185">Reference proteome</keyword>
<organism evidence="10 11">
    <name type="scientific">Phycisphaera mikurensis (strain NBRC 102666 / KCTC 22515 / FYK2301M01)</name>
    <dbReference type="NCBI Taxonomy" id="1142394"/>
    <lineage>
        <taxon>Bacteria</taxon>
        <taxon>Pseudomonadati</taxon>
        <taxon>Planctomycetota</taxon>
        <taxon>Phycisphaerae</taxon>
        <taxon>Phycisphaerales</taxon>
        <taxon>Phycisphaeraceae</taxon>
        <taxon>Phycisphaera</taxon>
    </lineage>
</organism>
<dbReference type="GO" id="GO:0003676">
    <property type="term" value="F:nucleic acid binding"/>
    <property type="evidence" value="ECO:0007669"/>
    <property type="project" value="InterPro"/>
</dbReference>
<dbReference type="STRING" id="1142394.PSMK_19150"/>
<dbReference type="NCBIfam" id="TIGR00237">
    <property type="entry name" value="xseA"/>
    <property type="match status" value="1"/>
</dbReference>
<comment type="catalytic activity">
    <reaction evidence="5 6">
        <text>Exonucleolytic cleavage in either 5'- to 3'- or 3'- to 5'-direction to yield nucleoside 5'-phosphates.</text>
        <dbReference type="EC" id="3.1.11.6"/>
    </reaction>
</comment>